<name>A0A1F7YG29_9BACT</name>
<dbReference type="Proteomes" id="UP000178851">
    <property type="component" value="Unassembled WGS sequence"/>
</dbReference>
<dbReference type="InterPro" id="IPR012902">
    <property type="entry name" value="N_methyl_site"/>
</dbReference>
<dbReference type="EMBL" id="MGGI01000015">
    <property type="protein sequence ID" value="OGM26263.1"/>
    <property type="molecule type" value="Genomic_DNA"/>
</dbReference>
<reference evidence="2 3" key="1">
    <citation type="journal article" date="2016" name="Nat. Commun.">
        <title>Thousands of microbial genomes shed light on interconnected biogeochemical processes in an aquifer system.</title>
        <authorList>
            <person name="Anantharaman K."/>
            <person name="Brown C.T."/>
            <person name="Hug L.A."/>
            <person name="Sharon I."/>
            <person name="Castelle C.J."/>
            <person name="Probst A.J."/>
            <person name="Thomas B.C."/>
            <person name="Singh A."/>
            <person name="Wilkins M.J."/>
            <person name="Karaoz U."/>
            <person name="Brodie E.L."/>
            <person name="Williams K.H."/>
            <person name="Hubbard S.S."/>
            <person name="Banfield J.F."/>
        </authorList>
    </citation>
    <scope>NUCLEOTIDE SEQUENCE [LARGE SCALE GENOMIC DNA]</scope>
</reference>
<keyword evidence="1" id="KW-0812">Transmembrane</keyword>
<keyword evidence="1" id="KW-0472">Membrane</keyword>
<accession>A0A1F7YG29</accession>
<evidence type="ECO:0000256" key="1">
    <source>
        <dbReference type="SAM" id="Phobius"/>
    </source>
</evidence>
<evidence type="ECO:0000313" key="2">
    <source>
        <dbReference type="EMBL" id="OGM26263.1"/>
    </source>
</evidence>
<proteinExistence type="predicted"/>
<protein>
    <recommendedName>
        <fullName evidence="4">Prepilin-type N-terminal cleavage/methylation domain-containing protein</fullName>
    </recommendedName>
</protein>
<organism evidence="2 3">
    <name type="scientific">Candidatus Woesebacteria bacterium RIFCSPHIGHO2_01_FULL_39_28</name>
    <dbReference type="NCBI Taxonomy" id="1802496"/>
    <lineage>
        <taxon>Bacteria</taxon>
        <taxon>Candidatus Woeseibacteriota</taxon>
    </lineage>
</organism>
<evidence type="ECO:0000313" key="3">
    <source>
        <dbReference type="Proteomes" id="UP000178851"/>
    </source>
</evidence>
<evidence type="ECO:0008006" key="4">
    <source>
        <dbReference type="Google" id="ProtNLM"/>
    </source>
</evidence>
<dbReference type="AlphaFoldDB" id="A0A1F7YG29"/>
<keyword evidence="1" id="KW-1133">Transmembrane helix</keyword>
<feature type="transmembrane region" description="Helical" evidence="1">
    <location>
        <begin position="21"/>
        <end position="41"/>
    </location>
</feature>
<sequence>MLKTNDKRLMNSQTGQTLIELILAMALAAIFLPALITGLWASRQGKPQQQQRLAALGLLKEAVEATRNVRESGWTGFAVNGTYHPVISGSKWTLVSGSESINSFARRVVISDANRDPDLNGNIIASGGTNDPSTKKVIISVSWSNPYASSVDDTLYMTRYLENNAYIETTQTQFNLGTKSSVAVRASIPNPTPTPDDGEIILGAGGNGDWCQPNLSITALDLPKNGVANAVGVIQGQAFAGTGDNASGVSFANVTITDPPSPAPPAATVAGTFDGYKTNGIFGEPNYAYLATDNNFKEIVIIDLLHTGSNGKYLESGYFNVPGNGNGTGIYVSGNVGYMTDNNIFYTFDLTSRGGSRPELGQVALAGDGKKIVVIGSKAYVVVDSISSQLQIVNVSNPASLTISANISVPGKEGKDVFVNQSQTRAYLATETSSTQREFFILDLGTNTVLGGYDTNGMDPKGVTVVSGGRAIVGGTGFEEYQVIDITNENLNPLPRCGGLNIGTGVNGVSSVFTVAGRAYSYIITGDITTEFKIIEGGPGGGNYSSQGTFTSSTFDPGYNTVFNRVDVDFSKPAGTDINFQVAVASAISGSCNGVTFTYVGPGGTGNPGDFFTTGGPIPLTSTGTYQNPGRCFKYKVNFTTTDSTFTPIFKDITVNYSP</sequence>
<comment type="caution">
    <text evidence="2">The sequence shown here is derived from an EMBL/GenBank/DDBJ whole genome shotgun (WGS) entry which is preliminary data.</text>
</comment>
<dbReference type="Pfam" id="PF07963">
    <property type="entry name" value="N_methyl"/>
    <property type="match status" value="1"/>
</dbReference>
<gene>
    <name evidence="2" type="ORF">A2627_04245</name>
</gene>